<evidence type="ECO:0000313" key="2">
    <source>
        <dbReference type="Proteomes" id="UP000324222"/>
    </source>
</evidence>
<organism evidence="1 2">
    <name type="scientific">Portunus trituberculatus</name>
    <name type="common">Swimming crab</name>
    <name type="synonym">Neptunus trituberculatus</name>
    <dbReference type="NCBI Taxonomy" id="210409"/>
    <lineage>
        <taxon>Eukaryota</taxon>
        <taxon>Metazoa</taxon>
        <taxon>Ecdysozoa</taxon>
        <taxon>Arthropoda</taxon>
        <taxon>Crustacea</taxon>
        <taxon>Multicrustacea</taxon>
        <taxon>Malacostraca</taxon>
        <taxon>Eumalacostraca</taxon>
        <taxon>Eucarida</taxon>
        <taxon>Decapoda</taxon>
        <taxon>Pleocyemata</taxon>
        <taxon>Brachyura</taxon>
        <taxon>Eubrachyura</taxon>
        <taxon>Portunoidea</taxon>
        <taxon>Portunidae</taxon>
        <taxon>Portuninae</taxon>
        <taxon>Portunus</taxon>
    </lineage>
</organism>
<evidence type="ECO:0000313" key="1">
    <source>
        <dbReference type="EMBL" id="MPC54518.1"/>
    </source>
</evidence>
<comment type="caution">
    <text evidence="1">The sequence shown here is derived from an EMBL/GenBank/DDBJ whole genome shotgun (WGS) entry which is preliminary data.</text>
</comment>
<name>A0A5B7GBL5_PORTR</name>
<gene>
    <name evidence="1" type="ORF">E2C01_048440</name>
</gene>
<accession>A0A5B7GBL5</accession>
<dbReference type="EMBL" id="VSRR010012419">
    <property type="protein sequence ID" value="MPC54518.1"/>
    <property type="molecule type" value="Genomic_DNA"/>
</dbReference>
<protein>
    <submittedName>
        <fullName evidence="1">Uncharacterized protein</fullName>
    </submittedName>
</protein>
<reference evidence="1 2" key="1">
    <citation type="submission" date="2019-05" db="EMBL/GenBank/DDBJ databases">
        <title>Another draft genome of Portunus trituberculatus and its Hox gene families provides insights of decapod evolution.</title>
        <authorList>
            <person name="Jeong J.-H."/>
            <person name="Song I."/>
            <person name="Kim S."/>
            <person name="Choi T."/>
            <person name="Kim D."/>
            <person name="Ryu S."/>
            <person name="Kim W."/>
        </authorList>
    </citation>
    <scope>NUCLEOTIDE SEQUENCE [LARGE SCALE GENOMIC DNA]</scope>
    <source>
        <tissue evidence="1">Muscle</tissue>
    </source>
</reference>
<sequence length="133" mass="15399">MHQNLDNFSDIKIVDQILLNAHLRAVCKRRVRDWYSGTESKEAVWPAAQVQVTFPPLGLLERRLSTEGNVLRLVERLLCFHTGRDFRGCAGLLLGDLKGDKTDSDLERFRVTFCIYQKKIRLHVFCPVKNDEK</sequence>
<dbReference type="Proteomes" id="UP000324222">
    <property type="component" value="Unassembled WGS sequence"/>
</dbReference>
<keyword evidence="2" id="KW-1185">Reference proteome</keyword>
<dbReference type="AlphaFoldDB" id="A0A5B7GBL5"/>
<proteinExistence type="predicted"/>